<dbReference type="PROSITE" id="PS00562">
    <property type="entry name" value="CBM1_1"/>
    <property type="match status" value="1"/>
</dbReference>
<accession>A0AAD6J4F3</accession>
<feature type="domain" description="CBM1" evidence="14">
    <location>
        <begin position="18"/>
        <end position="54"/>
    </location>
</feature>
<name>A0AAD6J4F3_DREDA</name>
<evidence type="ECO:0000256" key="6">
    <source>
        <dbReference type="ARBA" id="ARBA00023295"/>
    </source>
</evidence>
<evidence type="ECO:0000256" key="12">
    <source>
        <dbReference type="RuleBase" id="RU361186"/>
    </source>
</evidence>
<feature type="active site" evidence="10">
    <location>
        <position position="225"/>
    </location>
</feature>
<feature type="chain" id="PRO_5041769670" description="Glucanase" evidence="12">
    <location>
        <begin position="19"/>
        <end position="500"/>
    </location>
</feature>
<keyword evidence="3 12" id="KW-0136">Cellulose degradation</keyword>
<feature type="binding site" evidence="9">
    <location>
        <position position="318"/>
    </location>
    <ligand>
        <name>substrate</name>
    </ligand>
</feature>
<comment type="similarity">
    <text evidence="12">Belongs to the glycosyl hydrolase family 6.</text>
</comment>
<dbReference type="PROSITE" id="PS00655">
    <property type="entry name" value="GLYCOSYL_HYDROL_F6_1"/>
    <property type="match status" value="1"/>
</dbReference>
<evidence type="ECO:0000256" key="8">
    <source>
        <dbReference type="PIRSR" id="PIRSR001100-1"/>
    </source>
</evidence>
<dbReference type="Pfam" id="PF00734">
    <property type="entry name" value="CBM_1"/>
    <property type="match status" value="1"/>
</dbReference>
<evidence type="ECO:0000256" key="3">
    <source>
        <dbReference type="ARBA" id="ARBA00023001"/>
    </source>
</evidence>
<feature type="binding site" evidence="9">
    <location>
        <position position="357"/>
    </location>
    <ligand>
        <name>substrate</name>
    </ligand>
</feature>
<keyword evidence="7 12" id="KW-0624">Polysaccharide degradation</keyword>
<dbReference type="GO" id="GO:0030248">
    <property type="term" value="F:cellulose binding"/>
    <property type="evidence" value="ECO:0007669"/>
    <property type="project" value="InterPro"/>
</dbReference>
<dbReference type="SUPFAM" id="SSF51989">
    <property type="entry name" value="Glycosyl hydrolases family 6, cellulases"/>
    <property type="match status" value="1"/>
</dbReference>
<keyword evidence="16" id="KW-1185">Reference proteome</keyword>
<evidence type="ECO:0000256" key="1">
    <source>
        <dbReference type="ARBA" id="ARBA00022729"/>
    </source>
</evidence>
<keyword evidence="2 12" id="KW-0378">Hydrolase</keyword>
<organism evidence="15 16">
    <name type="scientific">Drechslerella dactyloides</name>
    <name type="common">Nematode-trapping fungus</name>
    <name type="synonym">Arthrobotrys dactyloides</name>
    <dbReference type="NCBI Taxonomy" id="74499"/>
    <lineage>
        <taxon>Eukaryota</taxon>
        <taxon>Fungi</taxon>
        <taxon>Dikarya</taxon>
        <taxon>Ascomycota</taxon>
        <taxon>Pezizomycotina</taxon>
        <taxon>Orbiliomycetes</taxon>
        <taxon>Orbiliales</taxon>
        <taxon>Orbiliaceae</taxon>
        <taxon>Drechslerella</taxon>
    </lineage>
</organism>
<feature type="binding site" evidence="9">
    <location>
        <position position="452"/>
    </location>
    <ligand>
        <name>substrate</name>
    </ligand>
</feature>
<evidence type="ECO:0000256" key="5">
    <source>
        <dbReference type="ARBA" id="ARBA00023277"/>
    </source>
</evidence>
<dbReference type="SUPFAM" id="SSF57180">
    <property type="entry name" value="Cellulose-binding domain"/>
    <property type="match status" value="1"/>
</dbReference>
<evidence type="ECO:0000256" key="11">
    <source>
        <dbReference type="PROSITE-ProRule" id="PRU10057"/>
    </source>
</evidence>
<reference evidence="15" key="1">
    <citation type="submission" date="2023-01" db="EMBL/GenBank/DDBJ databases">
        <title>The chitinases involved in constricting ring structure development in the nematode-trapping fungus Drechslerella dactyloides.</title>
        <authorList>
            <person name="Wang R."/>
            <person name="Zhang L."/>
            <person name="Tang P."/>
            <person name="Li S."/>
            <person name="Liang L."/>
        </authorList>
    </citation>
    <scope>NUCLEOTIDE SEQUENCE</scope>
    <source>
        <strain evidence="15">YMF1.00031</strain>
    </source>
</reference>
<feature type="region of interest" description="Disordered" evidence="13">
    <location>
        <begin position="58"/>
        <end position="132"/>
    </location>
</feature>
<feature type="binding site" evidence="9">
    <location>
        <position position="448"/>
    </location>
    <ligand>
        <name>substrate</name>
    </ligand>
</feature>
<dbReference type="GO" id="GO:0005576">
    <property type="term" value="C:extracellular region"/>
    <property type="evidence" value="ECO:0007669"/>
    <property type="project" value="InterPro"/>
</dbReference>
<dbReference type="PRINTS" id="PR00733">
    <property type="entry name" value="GLHYDRLASE6"/>
</dbReference>
<dbReference type="EC" id="3.2.1.-" evidence="12"/>
<protein>
    <recommendedName>
        <fullName evidence="12">Glucanase</fullName>
        <ecNumber evidence="12">3.2.1.-</ecNumber>
    </recommendedName>
</protein>
<keyword evidence="1 12" id="KW-0732">Signal</keyword>
<feature type="compositionally biased region" description="Low complexity" evidence="13">
    <location>
        <begin position="62"/>
        <end position="121"/>
    </location>
</feature>
<feature type="binding site" evidence="9">
    <location>
        <position position="420"/>
    </location>
    <ligand>
        <name>substrate</name>
    </ligand>
</feature>
<evidence type="ECO:0000259" key="14">
    <source>
        <dbReference type="PROSITE" id="PS51164"/>
    </source>
</evidence>
<dbReference type="InterPro" id="IPR036434">
    <property type="entry name" value="Beta_cellobiohydrolase_sf"/>
</dbReference>
<dbReference type="PIRSF" id="PIRSF001100">
    <property type="entry name" value="Beta_cellobiohydrolase"/>
    <property type="match status" value="1"/>
</dbReference>
<dbReference type="AlphaFoldDB" id="A0AAD6J4F3"/>
<feature type="signal peptide" evidence="12">
    <location>
        <begin position="1"/>
        <end position="18"/>
    </location>
</feature>
<dbReference type="EMBL" id="JAQGDS010000001">
    <property type="protein sequence ID" value="KAJ6263886.1"/>
    <property type="molecule type" value="Genomic_DNA"/>
</dbReference>
<keyword evidence="4" id="KW-1015">Disulfide bond</keyword>
<evidence type="ECO:0000256" key="13">
    <source>
        <dbReference type="SAM" id="MobiDB-lite"/>
    </source>
</evidence>
<dbReference type="FunFam" id="3.20.20.40:FF:000001">
    <property type="entry name" value="Glucanase"/>
    <property type="match status" value="1"/>
</dbReference>
<dbReference type="InterPro" id="IPR016288">
    <property type="entry name" value="Beta_cellobiohydrolase"/>
</dbReference>
<dbReference type="SMART" id="SM00236">
    <property type="entry name" value="fCBD"/>
    <property type="match status" value="1"/>
</dbReference>
<dbReference type="PROSITE" id="PS00656">
    <property type="entry name" value="GLYCOSYL_HYDROL_F6_2"/>
    <property type="match status" value="1"/>
</dbReference>
<dbReference type="Gene3D" id="3.20.20.40">
    <property type="entry name" value="1, 4-beta cellobiohydrolase"/>
    <property type="match status" value="1"/>
</dbReference>
<evidence type="ECO:0000313" key="16">
    <source>
        <dbReference type="Proteomes" id="UP001221413"/>
    </source>
</evidence>
<evidence type="ECO:0000256" key="2">
    <source>
        <dbReference type="ARBA" id="ARBA00022801"/>
    </source>
</evidence>
<feature type="binding site" evidence="9">
    <location>
        <position position="187"/>
    </location>
    <ligand>
        <name>substrate</name>
    </ligand>
</feature>
<keyword evidence="5 12" id="KW-0119">Carbohydrate metabolism</keyword>
<evidence type="ECO:0000313" key="15">
    <source>
        <dbReference type="EMBL" id="KAJ6263886.1"/>
    </source>
</evidence>
<feature type="binding site" evidence="9">
    <location>
        <position position="185"/>
    </location>
    <ligand>
        <name>substrate</name>
    </ligand>
</feature>
<feature type="binding site" evidence="9">
    <location>
        <position position="321"/>
    </location>
    <ligand>
        <name>substrate</name>
    </ligand>
</feature>
<proteinExistence type="inferred from homology"/>
<evidence type="ECO:0000256" key="10">
    <source>
        <dbReference type="PROSITE-ProRule" id="PRU10056"/>
    </source>
</evidence>
<dbReference type="GO" id="GO:0030245">
    <property type="term" value="P:cellulose catabolic process"/>
    <property type="evidence" value="ECO:0007669"/>
    <property type="project" value="UniProtKB-KW"/>
</dbReference>
<dbReference type="PANTHER" id="PTHR34876">
    <property type="match status" value="1"/>
</dbReference>
<keyword evidence="6 12" id="KW-0326">Glycosidase</keyword>
<dbReference type="Proteomes" id="UP001221413">
    <property type="component" value="Unassembled WGS sequence"/>
</dbReference>
<dbReference type="InterPro" id="IPR000254">
    <property type="entry name" value="CBD"/>
</dbReference>
<dbReference type="InterPro" id="IPR035971">
    <property type="entry name" value="CBD_sf"/>
</dbReference>
<comment type="caution">
    <text evidence="15">The sequence shown here is derived from an EMBL/GenBank/DDBJ whole genome shotgun (WGS) entry which is preliminary data.</text>
</comment>
<dbReference type="Pfam" id="PF01341">
    <property type="entry name" value="Glyco_hydro_6"/>
    <property type="match status" value="1"/>
</dbReference>
<evidence type="ECO:0000256" key="7">
    <source>
        <dbReference type="ARBA" id="ARBA00023326"/>
    </source>
</evidence>
<evidence type="ECO:0000256" key="4">
    <source>
        <dbReference type="ARBA" id="ARBA00023157"/>
    </source>
</evidence>
<dbReference type="PROSITE" id="PS51164">
    <property type="entry name" value="CBM1_2"/>
    <property type="match status" value="1"/>
</dbReference>
<evidence type="ECO:0000256" key="9">
    <source>
        <dbReference type="PIRSR" id="PIRSR001100-2"/>
    </source>
</evidence>
<gene>
    <name evidence="15" type="ORF">Dda_0023</name>
</gene>
<dbReference type="PANTHER" id="PTHR34876:SF4">
    <property type="entry name" value="1,4-BETA-D-GLUCAN CELLOBIOHYDROLASE C-RELATED"/>
    <property type="match status" value="1"/>
</dbReference>
<feature type="active site" description="Proton donor" evidence="8 11">
    <location>
        <position position="272"/>
    </location>
</feature>
<feature type="active site" description="Proton acceptor" evidence="8">
    <location>
        <position position="454"/>
    </location>
</feature>
<sequence length="500" mass="53008">MKYSLAFSALALVSGAAAQQTMWGQCGGIGWTGPSNCVAGAACSTLNPYYAQCLSGGGGGVTTSRTTTTTSRVTTTTGRTTTTTTRTTTPSSTRTSTTSTRTSTTSSRTTPPPTTTTTRTTTGGGGNPGNPITLSGNPFAGRKQYANAYYSSEVYSLAVPSLVAAGKASLTAAAKAVATVPSFVWFDNIAKVPTLDGYLADIRAKRAGGQDLIGIFVVYDLPDRDCAALASNGELSIANNGVNIYKTQYIDPLVTIFKKYPDVPVALVIEPDSLANMITNKESKPKCANAQTAYEDCVNYALTHLNLPNIAQYIDAGHAGWLGWPDNLTKSGPYFANVYKRAGNPASFRGLATNVANYNAWSISQCPPYASQLPDTCDEKRYINKLAPLLKNNGWPDPHFIVDQGRSGKQPTGQQEWGDWCNAIGTGFGTRPDSPTSDPLLDAFVWIKPGGECDGTSDTTAVRYDGFCGKTAALKPAPEAGQWFQAYFEQLLVNANPPFP</sequence>
<dbReference type="GO" id="GO:0004553">
    <property type="term" value="F:hydrolase activity, hydrolyzing O-glycosyl compounds"/>
    <property type="evidence" value="ECO:0007669"/>
    <property type="project" value="InterPro"/>
</dbReference>
<dbReference type="InterPro" id="IPR001524">
    <property type="entry name" value="Glyco_hydro_6_CS"/>
</dbReference>